<proteinExistence type="predicted"/>
<evidence type="ECO:0000256" key="1">
    <source>
        <dbReference type="SAM" id="SignalP"/>
    </source>
</evidence>
<organism evidence="2 3">
    <name type="scientific">Caminibacter mediatlanticus TB-2</name>
    <dbReference type="NCBI Taxonomy" id="391592"/>
    <lineage>
        <taxon>Bacteria</taxon>
        <taxon>Pseudomonadati</taxon>
        <taxon>Campylobacterota</taxon>
        <taxon>Epsilonproteobacteria</taxon>
        <taxon>Nautiliales</taxon>
        <taxon>Nautiliaceae</taxon>
        <taxon>Caminibacter</taxon>
    </lineage>
</organism>
<feature type="signal peptide" evidence="1">
    <location>
        <begin position="1"/>
        <end position="20"/>
    </location>
</feature>
<evidence type="ECO:0000313" key="2">
    <source>
        <dbReference type="EMBL" id="EDM22939.1"/>
    </source>
</evidence>
<sequence length="188" mass="20754">MKKLMATALLGLGLISTASAGEVTIDMYGMSYHFKKSEAYHNAPRGWNDGQYVYNPGIGIEYDWREKGSNGFSPIATLGYFKDCADYDFYYGGVGVQYKNHILNSNFIWGVKAIAGVANAEDWDVDDNGNAVSYGRETTVLPIANVFIGYQFKNKNSIKLNIAYVPENNNIGGTSGTDLLFIWAGYSF</sequence>
<accession>A0AAI9F1N7</accession>
<dbReference type="EMBL" id="ABCJ01000015">
    <property type="protein sequence ID" value="EDM22939.1"/>
    <property type="molecule type" value="Genomic_DNA"/>
</dbReference>
<keyword evidence="1" id="KW-0732">Signal</keyword>
<reference evidence="2 3" key="1">
    <citation type="journal article" date="2011" name="Stand. Genomic Sci.">
        <title>Draft genome sequence of Caminibacter mediatlanticus strain TB-2, an epsilonproteobacterium isolated from a deep-sea hydrothermal vent.</title>
        <authorList>
            <person name="Giovannelli D."/>
            <person name="Ferriera S."/>
            <person name="Johnson J."/>
            <person name="Kravitz S."/>
            <person name="Perez-Rodriguez I."/>
            <person name="Ricci J."/>
            <person name="O'Brien C."/>
            <person name="Voordeckers J.W."/>
            <person name="Bini E."/>
            <person name="Vetriani C."/>
        </authorList>
    </citation>
    <scope>NUCLEOTIDE SEQUENCE [LARGE SCALE GENOMIC DNA]</scope>
    <source>
        <strain evidence="2 3">TB-2</strain>
    </source>
</reference>
<evidence type="ECO:0000313" key="3">
    <source>
        <dbReference type="Proteomes" id="UP000003288"/>
    </source>
</evidence>
<protein>
    <submittedName>
        <fullName evidence="2">Uncharacterized protein</fullName>
    </submittedName>
</protein>
<dbReference type="AlphaFoldDB" id="A0AAI9F1N7"/>
<comment type="caution">
    <text evidence="2">The sequence shown here is derived from an EMBL/GenBank/DDBJ whole genome shotgun (WGS) entry which is preliminary data.</text>
</comment>
<dbReference type="Gene3D" id="2.40.160.20">
    <property type="match status" value="1"/>
</dbReference>
<gene>
    <name evidence="2" type="ORF">CMTB2_05522</name>
</gene>
<feature type="chain" id="PRO_5042606269" evidence="1">
    <location>
        <begin position="21"/>
        <end position="188"/>
    </location>
</feature>
<dbReference type="RefSeq" id="WP_007475634.1">
    <property type="nucleotide sequence ID" value="NZ_ABCJ01000015.1"/>
</dbReference>
<name>A0AAI9F1N7_9BACT</name>
<dbReference type="Proteomes" id="UP000003288">
    <property type="component" value="Unassembled WGS sequence"/>
</dbReference>